<dbReference type="Pfam" id="PF13966">
    <property type="entry name" value="zf-RVT"/>
    <property type="match status" value="1"/>
</dbReference>
<dbReference type="Pfam" id="PF13456">
    <property type="entry name" value="RVT_3"/>
    <property type="match status" value="1"/>
</dbReference>
<sequence length="315" mass="36407">MIKYCSRKHPVSRTGESKISGPRRNLINIKNEVEPSILWRIIKVTLHSSGTIGQDLGPLPIFIIVKLTRNLLLLTSSWNITKLKQFQPGNFEVSSAWRSLRQSQGIALTNKSLWHKALPFQFSFFNWKLLENRIPIDDNVKKKGVSLPSRCECCENYCNENLEHLFKRNNFSKNIWNVFRYQFGLEEVGGGINQEMMVWWTAKTHNPIHKIMIQIMPLLISCQIWKARCKKRQSWGMWWWGNFQGSSRGICLSFSAPLVSNNVAESLALSIGIEWCKENGINMVIVDLDSSLVISWVTGKMKPPWNLRHSNTPFF</sequence>
<evidence type="ECO:0000259" key="1">
    <source>
        <dbReference type="Pfam" id="PF13456"/>
    </source>
</evidence>
<proteinExistence type="predicted"/>
<dbReference type="Gene3D" id="3.30.420.10">
    <property type="entry name" value="Ribonuclease H-like superfamily/Ribonuclease H"/>
    <property type="match status" value="1"/>
</dbReference>
<keyword evidence="4" id="KW-1185">Reference proteome</keyword>
<dbReference type="AlphaFoldDB" id="A0AAF0QAX8"/>
<dbReference type="Proteomes" id="UP001234989">
    <property type="component" value="Chromosome 3"/>
</dbReference>
<organism evidence="3 4">
    <name type="scientific">Solanum verrucosum</name>
    <dbReference type="NCBI Taxonomy" id="315347"/>
    <lineage>
        <taxon>Eukaryota</taxon>
        <taxon>Viridiplantae</taxon>
        <taxon>Streptophyta</taxon>
        <taxon>Embryophyta</taxon>
        <taxon>Tracheophyta</taxon>
        <taxon>Spermatophyta</taxon>
        <taxon>Magnoliopsida</taxon>
        <taxon>eudicotyledons</taxon>
        <taxon>Gunneridae</taxon>
        <taxon>Pentapetalae</taxon>
        <taxon>asterids</taxon>
        <taxon>lamiids</taxon>
        <taxon>Solanales</taxon>
        <taxon>Solanaceae</taxon>
        <taxon>Solanoideae</taxon>
        <taxon>Solaneae</taxon>
        <taxon>Solanum</taxon>
    </lineage>
</organism>
<gene>
    <name evidence="3" type="ORF">MTR67_013692</name>
</gene>
<name>A0AAF0QAX8_SOLVR</name>
<dbReference type="InterPro" id="IPR036397">
    <property type="entry name" value="RNaseH_sf"/>
</dbReference>
<dbReference type="EMBL" id="CP133614">
    <property type="protein sequence ID" value="WMV20307.1"/>
    <property type="molecule type" value="Genomic_DNA"/>
</dbReference>
<evidence type="ECO:0008006" key="5">
    <source>
        <dbReference type="Google" id="ProtNLM"/>
    </source>
</evidence>
<reference evidence="3" key="1">
    <citation type="submission" date="2023-08" db="EMBL/GenBank/DDBJ databases">
        <title>A de novo genome assembly of Solanum verrucosum Schlechtendal, a Mexican diploid species geographically isolated from the other diploid A-genome species in potato relatives.</title>
        <authorList>
            <person name="Hosaka K."/>
        </authorList>
    </citation>
    <scope>NUCLEOTIDE SEQUENCE</scope>
    <source>
        <tissue evidence="3">Young leaves</tissue>
    </source>
</reference>
<dbReference type="GO" id="GO:0003676">
    <property type="term" value="F:nucleic acid binding"/>
    <property type="evidence" value="ECO:0007669"/>
    <property type="project" value="InterPro"/>
</dbReference>
<dbReference type="GO" id="GO:0004523">
    <property type="term" value="F:RNA-DNA hybrid ribonuclease activity"/>
    <property type="evidence" value="ECO:0007669"/>
    <property type="project" value="InterPro"/>
</dbReference>
<protein>
    <recommendedName>
        <fullName evidence="5">RNase H type-1 domain-containing protein</fullName>
    </recommendedName>
</protein>
<feature type="domain" description="Reverse transcriptase zinc-binding" evidence="2">
    <location>
        <begin position="91"/>
        <end position="176"/>
    </location>
</feature>
<dbReference type="InterPro" id="IPR012337">
    <property type="entry name" value="RNaseH-like_sf"/>
</dbReference>
<feature type="domain" description="RNase H type-1" evidence="1">
    <location>
        <begin position="254"/>
        <end position="301"/>
    </location>
</feature>
<evidence type="ECO:0000259" key="2">
    <source>
        <dbReference type="Pfam" id="PF13966"/>
    </source>
</evidence>
<evidence type="ECO:0000313" key="4">
    <source>
        <dbReference type="Proteomes" id="UP001234989"/>
    </source>
</evidence>
<dbReference type="InterPro" id="IPR026960">
    <property type="entry name" value="RVT-Znf"/>
</dbReference>
<dbReference type="InterPro" id="IPR002156">
    <property type="entry name" value="RNaseH_domain"/>
</dbReference>
<accession>A0AAF0QAX8</accession>
<dbReference type="SUPFAM" id="SSF53098">
    <property type="entry name" value="Ribonuclease H-like"/>
    <property type="match status" value="1"/>
</dbReference>
<evidence type="ECO:0000313" key="3">
    <source>
        <dbReference type="EMBL" id="WMV20307.1"/>
    </source>
</evidence>